<feature type="region of interest" description="Disordered" evidence="24">
    <location>
        <begin position="1"/>
        <end position="30"/>
    </location>
</feature>
<evidence type="ECO:0000256" key="20">
    <source>
        <dbReference type="ARBA" id="ARBA00048158"/>
    </source>
</evidence>
<dbReference type="GO" id="GO:0042245">
    <property type="term" value="P:RNA repair"/>
    <property type="evidence" value="ECO:0007669"/>
    <property type="project" value="InterPro"/>
</dbReference>
<dbReference type="PANTHER" id="PTHR31291">
    <property type="entry name" value="ALPHA-KETOGLUTARATE-DEPENDENT DIOXYGENASE FTO"/>
    <property type="match status" value="1"/>
</dbReference>
<comment type="catalytic activity">
    <reaction evidence="20">
        <text>an N(6)-methyladenosine in mRNA + 2-oxoglutarate + O2 = an adenosine in mRNA + formaldehyde + succinate + CO2</text>
        <dbReference type="Rhea" id="RHEA:49520"/>
        <dbReference type="Rhea" id="RHEA-COMP:12414"/>
        <dbReference type="Rhea" id="RHEA-COMP:12417"/>
        <dbReference type="ChEBI" id="CHEBI:15379"/>
        <dbReference type="ChEBI" id="CHEBI:16526"/>
        <dbReference type="ChEBI" id="CHEBI:16810"/>
        <dbReference type="ChEBI" id="CHEBI:16842"/>
        <dbReference type="ChEBI" id="CHEBI:30031"/>
        <dbReference type="ChEBI" id="CHEBI:74411"/>
        <dbReference type="ChEBI" id="CHEBI:74449"/>
        <dbReference type="EC" id="1.14.11.53"/>
    </reaction>
</comment>
<dbReference type="GO" id="GO:1990931">
    <property type="term" value="F:mRNA N6-methyladenosine dioxygenase activity"/>
    <property type="evidence" value="ECO:0007669"/>
    <property type="project" value="UniProtKB-EC"/>
</dbReference>
<dbReference type="InterPro" id="IPR032868">
    <property type="entry name" value="FTO"/>
</dbReference>
<reference evidence="26" key="2">
    <citation type="submission" date="2025-09" db="UniProtKB">
        <authorList>
            <consortium name="Ensembl"/>
        </authorList>
    </citation>
    <scope>IDENTIFICATION</scope>
</reference>
<protein>
    <recommendedName>
        <fullName evidence="6">Alpha-ketoglutarate-dependent dioxygenase FTO</fullName>
        <ecNumber evidence="5">1.14.11.53</ecNumber>
    </recommendedName>
    <alternativeName>
        <fullName evidence="13">U6 small nuclear RNA (2'-O-methyladenosine-N(6)-)-demethylase FTO</fullName>
    </alternativeName>
    <alternativeName>
        <fullName evidence="14">U6 small nuclear RNA N(6)-methyladenosine-demethylase FTO</fullName>
    </alternativeName>
    <alternativeName>
        <fullName evidence="16">mRNA (2'-O-methyladenosine-N(6)-)-demethylase FTO</fullName>
    </alternativeName>
    <alternativeName>
        <fullName evidence="17">mRNA N(6)-methyladenosine demethylase FTO</fullName>
    </alternativeName>
    <alternativeName>
        <fullName evidence="15">tRNA N1-methyl adenine demethylase FTO</fullName>
    </alternativeName>
</protein>
<dbReference type="Ensembl" id="ENSMALT00000019328.1">
    <property type="protein sequence ID" value="ENSMALP00000018951.1"/>
    <property type="gene ID" value="ENSMALG00000013226.1"/>
</dbReference>
<keyword evidence="27" id="KW-1185">Reference proteome</keyword>
<evidence type="ECO:0000256" key="13">
    <source>
        <dbReference type="ARBA" id="ARBA00030404"/>
    </source>
</evidence>
<organism evidence="26 27">
    <name type="scientific">Monopterus albus</name>
    <name type="common">Swamp eel</name>
    <dbReference type="NCBI Taxonomy" id="43700"/>
    <lineage>
        <taxon>Eukaryota</taxon>
        <taxon>Metazoa</taxon>
        <taxon>Chordata</taxon>
        <taxon>Craniata</taxon>
        <taxon>Vertebrata</taxon>
        <taxon>Euteleostomi</taxon>
        <taxon>Actinopterygii</taxon>
        <taxon>Neopterygii</taxon>
        <taxon>Teleostei</taxon>
        <taxon>Neoteleostei</taxon>
        <taxon>Acanthomorphata</taxon>
        <taxon>Anabantaria</taxon>
        <taxon>Synbranchiformes</taxon>
        <taxon>Synbranchidae</taxon>
        <taxon>Monopterus</taxon>
    </lineage>
</organism>
<dbReference type="CTD" id="79068"/>
<evidence type="ECO:0000256" key="21">
    <source>
        <dbReference type="ARBA" id="ARBA00048582"/>
    </source>
</evidence>
<evidence type="ECO:0000256" key="7">
    <source>
        <dbReference type="ARBA" id="ARBA00022490"/>
    </source>
</evidence>
<comment type="subcellular location">
    <subcellularLocation>
        <location evidence="3">Cytoplasm</location>
    </subcellularLocation>
    <subcellularLocation>
        <location evidence="2">Nucleus speckle</location>
    </subcellularLocation>
</comment>
<feature type="compositionally biased region" description="Basic and acidic residues" evidence="24">
    <location>
        <begin position="184"/>
        <end position="238"/>
    </location>
</feature>
<dbReference type="RefSeq" id="XP_020448115.1">
    <property type="nucleotide sequence ID" value="XM_020592459.1"/>
</dbReference>
<dbReference type="FunFam" id="1.20.58.1470:FF:000001">
    <property type="entry name" value="FTO, alpha-ketoglutarate dependent dioxygenase"/>
    <property type="match status" value="1"/>
</dbReference>
<feature type="region of interest" description="Disordered" evidence="24">
    <location>
        <begin position="184"/>
        <end position="288"/>
    </location>
</feature>
<comment type="catalytic activity">
    <reaction evidence="21">
        <text>a 5'-end (N(7)-methyl 5'-triphosphoguanosine)-(N(6),2'-O-dimethyladenosine) in U6 snRNA + 2-oxoglutarate + O2 = a 5'-end (N(7)-methyl 5'-triphosphoguanosine)-(2'-O-methyladenosine) in U6 snRNA + formaldehyde + succinate + CO2</text>
        <dbReference type="Rhea" id="RHEA:57904"/>
        <dbReference type="Rhea" id="RHEA-COMP:15030"/>
        <dbReference type="Rhea" id="RHEA-COMP:15031"/>
        <dbReference type="ChEBI" id="CHEBI:15379"/>
        <dbReference type="ChEBI" id="CHEBI:16526"/>
        <dbReference type="ChEBI" id="CHEBI:16810"/>
        <dbReference type="ChEBI" id="CHEBI:16842"/>
        <dbReference type="ChEBI" id="CHEBI:30031"/>
        <dbReference type="ChEBI" id="CHEBI:85958"/>
        <dbReference type="ChEBI" id="CHEBI:85959"/>
    </reaction>
</comment>
<evidence type="ECO:0000256" key="3">
    <source>
        <dbReference type="ARBA" id="ARBA00004496"/>
    </source>
</evidence>
<evidence type="ECO:0000256" key="1">
    <source>
        <dbReference type="ARBA" id="ARBA00001954"/>
    </source>
</evidence>
<evidence type="ECO:0000256" key="14">
    <source>
        <dbReference type="ARBA" id="ARBA00030546"/>
    </source>
</evidence>
<evidence type="ECO:0000256" key="15">
    <source>
        <dbReference type="ARBA" id="ARBA00030557"/>
    </source>
</evidence>
<keyword evidence="11" id="KW-0408">Iron</keyword>
<evidence type="ECO:0000313" key="26">
    <source>
        <dbReference type="Ensembl" id="ENSMALP00000018951.1"/>
    </source>
</evidence>
<keyword evidence="9" id="KW-0223">Dioxygenase</keyword>
<keyword evidence="12" id="KW-0539">Nucleus</keyword>
<accession>A0A3Q3QS82</accession>
<evidence type="ECO:0000256" key="24">
    <source>
        <dbReference type="SAM" id="MobiDB-lite"/>
    </source>
</evidence>
<dbReference type="InterPro" id="IPR037151">
    <property type="entry name" value="AlkB-like_sf"/>
</dbReference>
<evidence type="ECO:0000256" key="23">
    <source>
        <dbReference type="ARBA" id="ARBA00049565"/>
    </source>
</evidence>
<comment type="subunit">
    <text evidence="18">Monomer. May also exist as homodimer.</text>
</comment>
<evidence type="ECO:0000256" key="11">
    <source>
        <dbReference type="ARBA" id="ARBA00023004"/>
    </source>
</evidence>
<evidence type="ECO:0000256" key="17">
    <source>
        <dbReference type="ARBA" id="ARBA00032950"/>
    </source>
</evidence>
<feature type="compositionally biased region" description="Basic residues" evidence="24">
    <location>
        <begin position="8"/>
        <end position="18"/>
    </location>
</feature>
<comment type="catalytic activity">
    <reaction evidence="23">
        <text>a 5'-end (N(7)-methyl 5'-triphosphoguanosine)-(N(6),2'-O-dimethyladenosine) in mRNA + 2-oxoglutarate + O2 = a 5'-end (N(7)-methyl 5'-triphosphoguanosine)-(2'-O-methyladenosine) in mRNA + formaldehyde + succinate + CO2</text>
        <dbReference type="Rhea" id="RHEA:57896"/>
        <dbReference type="Rhea" id="RHEA-COMP:11518"/>
        <dbReference type="Rhea" id="RHEA-COMP:11519"/>
        <dbReference type="ChEBI" id="CHEBI:15379"/>
        <dbReference type="ChEBI" id="CHEBI:16526"/>
        <dbReference type="ChEBI" id="CHEBI:16810"/>
        <dbReference type="ChEBI" id="CHEBI:16842"/>
        <dbReference type="ChEBI" id="CHEBI:30031"/>
        <dbReference type="ChEBI" id="CHEBI:85958"/>
        <dbReference type="ChEBI" id="CHEBI:85959"/>
    </reaction>
</comment>
<evidence type="ECO:0000313" key="27">
    <source>
        <dbReference type="Proteomes" id="UP000261600"/>
    </source>
</evidence>
<comment type="catalytic activity">
    <reaction evidence="22">
        <text>N(6)-methyladenosine in U6 snRNA + 2-oxoglutarate + O2 = adenosine in U6 snRNA + formaldehyde + succinate + CO2</text>
        <dbReference type="Rhea" id="RHEA:57900"/>
        <dbReference type="Rhea" id="RHEA-COMP:13573"/>
        <dbReference type="Rhea" id="RHEA-COMP:13574"/>
        <dbReference type="ChEBI" id="CHEBI:15379"/>
        <dbReference type="ChEBI" id="CHEBI:16526"/>
        <dbReference type="ChEBI" id="CHEBI:16810"/>
        <dbReference type="ChEBI" id="CHEBI:16842"/>
        <dbReference type="ChEBI" id="CHEBI:30031"/>
        <dbReference type="ChEBI" id="CHEBI:74411"/>
        <dbReference type="ChEBI" id="CHEBI:74449"/>
    </reaction>
</comment>
<feature type="compositionally biased region" description="Polar residues" evidence="24">
    <location>
        <begin position="262"/>
        <end position="276"/>
    </location>
</feature>
<dbReference type="InterPro" id="IPR024366">
    <property type="entry name" value="FTO_C"/>
</dbReference>
<feature type="compositionally biased region" description="Basic and acidic residues" evidence="24">
    <location>
        <begin position="245"/>
        <end position="258"/>
    </location>
</feature>
<comment type="similarity">
    <text evidence="4">Belongs to the fto family.</text>
</comment>
<evidence type="ECO:0000256" key="9">
    <source>
        <dbReference type="ARBA" id="ARBA00022964"/>
    </source>
</evidence>
<evidence type="ECO:0000256" key="2">
    <source>
        <dbReference type="ARBA" id="ARBA00004324"/>
    </source>
</evidence>
<evidence type="ECO:0000256" key="22">
    <source>
        <dbReference type="ARBA" id="ARBA00049056"/>
    </source>
</evidence>
<evidence type="ECO:0000256" key="4">
    <source>
        <dbReference type="ARBA" id="ARBA00006264"/>
    </source>
</evidence>
<dbReference type="Pfam" id="PF12933">
    <property type="entry name" value="FTO_NTD"/>
    <property type="match status" value="1"/>
</dbReference>
<dbReference type="AlphaFoldDB" id="A0A3Q3QS82"/>
<dbReference type="STRING" id="43700.ENSMALP00000018951"/>
<dbReference type="Pfam" id="PF12934">
    <property type="entry name" value="FTO_CTD"/>
    <property type="match status" value="1"/>
</dbReference>
<dbReference type="Gene3D" id="2.60.120.590">
    <property type="entry name" value="Alpha-ketoglutarate-dependent dioxygenase AlkB-like"/>
    <property type="match status" value="1"/>
</dbReference>
<dbReference type="GO" id="GO:0006307">
    <property type="term" value="P:DNA alkylation repair"/>
    <property type="evidence" value="ECO:0007669"/>
    <property type="project" value="InterPro"/>
</dbReference>
<name>A0A3Q3QS82_MONAL</name>
<dbReference type="InterPro" id="IPR024367">
    <property type="entry name" value="FTO_cat_dom"/>
</dbReference>
<dbReference type="SMART" id="SM01223">
    <property type="entry name" value="FTO_NTD"/>
    <property type="match status" value="1"/>
</dbReference>
<reference evidence="26" key="1">
    <citation type="submission" date="2025-08" db="UniProtKB">
        <authorList>
            <consortium name="Ensembl"/>
        </authorList>
    </citation>
    <scope>IDENTIFICATION</scope>
</reference>
<dbReference type="GO" id="GO:0035516">
    <property type="term" value="F:broad specificity oxidative DNA demethylase activity"/>
    <property type="evidence" value="ECO:0007669"/>
    <property type="project" value="InterPro"/>
</dbReference>
<evidence type="ECO:0000256" key="16">
    <source>
        <dbReference type="ARBA" id="ARBA00032169"/>
    </source>
</evidence>
<evidence type="ECO:0000256" key="5">
    <source>
        <dbReference type="ARBA" id="ARBA00012931"/>
    </source>
</evidence>
<evidence type="ECO:0000256" key="8">
    <source>
        <dbReference type="ARBA" id="ARBA00022723"/>
    </source>
</evidence>
<keyword evidence="8" id="KW-0479">Metal-binding</keyword>
<comment type="catalytic activity">
    <reaction evidence="19">
        <text>an N(1)-methyladenosine in tRNA + 2-oxoglutarate + O2 = an adenosine in tRNA + formaldehyde + succinate + CO2</text>
        <dbReference type="Rhea" id="RHEA:54576"/>
        <dbReference type="Rhea" id="RHEA-COMP:10242"/>
        <dbReference type="Rhea" id="RHEA-COMP:12312"/>
        <dbReference type="ChEBI" id="CHEBI:15379"/>
        <dbReference type="ChEBI" id="CHEBI:16526"/>
        <dbReference type="ChEBI" id="CHEBI:16810"/>
        <dbReference type="ChEBI" id="CHEBI:16842"/>
        <dbReference type="ChEBI" id="CHEBI:30031"/>
        <dbReference type="ChEBI" id="CHEBI:74411"/>
        <dbReference type="ChEBI" id="CHEBI:74491"/>
    </reaction>
</comment>
<evidence type="ECO:0000256" key="19">
    <source>
        <dbReference type="ARBA" id="ARBA00047457"/>
    </source>
</evidence>
<proteinExistence type="inferred from homology"/>
<evidence type="ECO:0000256" key="12">
    <source>
        <dbReference type="ARBA" id="ARBA00023242"/>
    </source>
</evidence>
<dbReference type="GO" id="GO:0005737">
    <property type="term" value="C:cytoplasm"/>
    <property type="evidence" value="ECO:0007669"/>
    <property type="project" value="UniProtKB-SubCell"/>
</dbReference>
<comment type="cofactor">
    <cofactor evidence="1">
        <name>Fe(2+)</name>
        <dbReference type="ChEBI" id="CHEBI:29033"/>
    </cofactor>
</comment>
<evidence type="ECO:0000256" key="10">
    <source>
        <dbReference type="ARBA" id="ARBA00023002"/>
    </source>
</evidence>
<dbReference type="EC" id="1.14.11.53" evidence="5"/>
<dbReference type="Gene3D" id="1.20.58.1470">
    <property type="entry name" value="FTO C-terminal domain"/>
    <property type="match status" value="1"/>
</dbReference>
<dbReference type="InterPro" id="IPR038413">
    <property type="entry name" value="FTO_C_sf"/>
</dbReference>
<dbReference type="OrthoDB" id="46257at2759"/>
<dbReference type="PANTHER" id="PTHR31291:SF2">
    <property type="entry name" value="ALPHA-KETOGLUTARATE-DEPENDENT DIOXYGENASE FTO"/>
    <property type="match status" value="1"/>
</dbReference>
<evidence type="ECO:0000256" key="18">
    <source>
        <dbReference type="ARBA" id="ARBA00046452"/>
    </source>
</evidence>
<keyword evidence="10" id="KW-0560">Oxidoreductase</keyword>
<dbReference type="GO" id="GO:0040014">
    <property type="term" value="P:regulation of multicellular organism growth"/>
    <property type="evidence" value="ECO:0007669"/>
    <property type="project" value="InterPro"/>
</dbReference>
<dbReference type="KEGG" id="malb:109955881"/>
<sequence>MFLLMKPRQCKHNSRNMKRSADSEGEKRRKRRKLLQELGDQRIPFLGPSDRGFQQLWDSSYSGLVLRRSCSLPAELHGRVQAAFLTLRSKGCLLKDLVRVRDRDVFTAVSRALLGEPGHTYRYLETRLFAIPWHSEDTEAKGQNCCDPDLRAACKALWELNTFFCSDVSQLKEGDRLTQCAKGEVEVKQGEEGDTESKHSEDSKNSEGGDSESRQSEEGDTESKHSEEWDIESKHSEEGCSGSKQEGEWETESKHSCEEGESSQLKPSETSVATGSEHSEGKCPSWASKATSITETEPVGLEAQEKPVVQLKHSLSDYHIEDKEKQESGQGCSKPSPPQVCTGPVKFNVTLLNYMDPAAMSQLKEEPYYGMGKMAVGWHHDENLITHSPVAVYSYSCHDDKGESSEGGSGEKSCWRIGLKVAWDIHTPGLMLPLESGDCYYMRDDLNSTHQHCVLAGDTARFSSTHRVAECSSGTLTYIQSRCREALSNLHTDPETGSHSLLALLPTTLQDCEEIHNEVEFEWLRQYWFQGQRYARFCSWWTRPMEQLEKDWKLMETMTMLFLATVEEEGQAGEGRREMAETLLSALTDRHQQRQTWRDSAAAPSHLEAGTTLKSTAQDSSSPVQHRGVRYNPWRHLGQNRAQQVRLGATRLWPSHYPLSRLQWTDPSGVWMIPTCRCPLTWLTSSTEWNRCSGGCRVWIDEMRKKVKKERPTSFSEWSPHWLWGQTTEDISVVIAPRLISFSVGHLHPHPSHSTLLCPI</sequence>
<evidence type="ECO:0000256" key="6">
    <source>
        <dbReference type="ARBA" id="ARBA00013477"/>
    </source>
</evidence>
<dbReference type="GO" id="GO:0016607">
    <property type="term" value="C:nuclear speck"/>
    <property type="evidence" value="ECO:0007669"/>
    <property type="project" value="UniProtKB-SubCell"/>
</dbReference>
<evidence type="ECO:0000259" key="25">
    <source>
        <dbReference type="SMART" id="SM01223"/>
    </source>
</evidence>
<feature type="domain" description="Alpha-ketoglutarate-dependent dioxygenase FTO catalytic" evidence="25">
    <location>
        <begin position="50"/>
        <end position="471"/>
    </location>
</feature>
<dbReference type="GeneID" id="109955881"/>
<dbReference type="Proteomes" id="UP000261600">
    <property type="component" value="Unplaced"/>
</dbReference>
<dbReference type="GO" id="GO:0008198">
    <property type="term" value="F:ferrous iron binding"/>
    <property type="evidence" value="ECO:0007669"/>
    <property type="project" value="TreeGrafter"/>
</dbReference>
<keyword evidence="7" id="KW-0963">Cytoplasm</keyword>